<protein>
    <submittedName>
        <fullName evidence="1">Uncharacterized protein</fullName>
    </submittedName>
</protein>
<proteinExistence type="predicted"/>
<comment type="caution">
    <text evidence="1">The sequence shown here is derived from an EMBL/GenBank/DDBJ whole genome shotgun (WGS) entry which is preliminary data.</text>
</comment>
<feature type="non-terminal residue" evidence="1">
    <location>
        <position position="1"/>
    </location>
</feature>
<gene>
    <name evidence="1" type="ORF">Tci_931057</name>
</gene>
<name>A0A699XLZ4_TANCI</name>
<accession>A0A699XLZ4</accession>
<reference evidence="1" key="1">
    <citation type="journal article" date="2019" name="Sci. Rep.">
        <title>Draft genome of Tanacetum cinerariifolium, the natural source of mosquito coil.</title>
        <authorList>
            <person name="Yamashiro T."/>
            <person name="Shiraishi A."/>
            <person name="Satake H."/>
            <person name="Nakayama K."/>
        </authorList>
    </citation>
    <scope>NUCLEOTIDE SEQUENCE</scope>
</reference>
<dbReference type="AlphaFoldDB" id="A0A699XLZ4"/>
<evidence type="ECO:0000313" key="1">
    <source>
        <dbReference type="EMBL" id="GFD59088.1"/>
    </source>
</evidence>
<sequence>VYPGLFQARGAGHRYRATRWGARPGLAAAWLGRGVSARRARQLGPGAPTL</sequence>
<dbReference type="EMBL" id="BKCJ011860882">
    <property type="protein sequence ID" value="GFD59088.1"/>
    <property type="molecule type" value="Genomic_DNA"/>
</dbReference>
<organism evidence="1">
    <name type="scientific">Tanacetum cinerariifolium</name>
    <name type="common">Dalmatian daisy</name>
    <name type="synonym">Chrysanthemum cinerariifolium</name>
    <dbReference type="NCBI Taxonomy" id="118510"/>
    <lineage>
        <taxon>Eukaryota</taxon>
        <taxon>Viridiplantae</taxon>
        <taxon>Streptophyta</taxon>
        <taxon>Embryophyta</taxon>
        <taxon>Tracheophyta</taxon>
        <taxon>Spermatophyta</taxon>
        <taxon>Magnoliopsida</taxon>
        <taxon>eudicotyledons</taxon>
        <taxon>Gunneridae</taxon>
        <taxon>Pentapetalae</taxon>
        <taxon>asterids</taxon>
        <taxon>campanulids</taxon>
        <taxon>Asterales</taxon>
        <taxon>Asteraceae</taxon>
        <taxon>Asteroideae</taxon>
        <taxon>Anthemideae</taxon>
        <taxon>Anthemidinae</taxon>
        <taxon>Tanacetum</taxon>
    </lineage>
</organism>